<name>A0A9X0CCB9_9CNID</name>
<dbReference type="EMBL" id="MU828043">
    <property type="protein sequence ID" value="KAJ7311007.1"/>
    <property type="molecule type" value="Genomic_DNA"/>
</dbReference>
<sequence>MQESFELAQSSTERVLRRRTLKVARKHNEQKQRWEETEETKEESSTAETKITGENED</sequence>
<accession>A0A9X0CCB9</accession>
<organism evidence="2 3">
    <name type="scientific">Desmophyllum pertusum</name>
    <dbReference type="NCBI Taxonomy" id="174260"/>
    <lineage>
        <taxon>Eukaryota</taxon>
        <taxon>Metazoa</taxon>
        <taxon>Cnidaria</taxon>
        <taxon>Anthozoa</taxon>
        <taxon>Hexacorallia</taxon>
        <taxon>Scleractinia</taxon>
        <taxon>Caryophylliina</taxon>
        <taxon>Caryophylliidae</taxon>
        <taxon>Desmophyllum</taxon>
    </lineage>
</organism>
<reference evidence="2" key="1">
    <citation type="submission" date="2023-01" db="EMBL/GenBank/DDBJ databases">
        <title>Genome assembly of the deep-sea coral Lophelia pertusa.</title>
        <authorList>
            <person name="Herrera S."/>
            <person name="Cordes E."/>
        </authorList>
    </citation>
    <scope>NUCLEOTIDE SEQUENCE</scope>
    <source>
        <strain evidence="2">USNM1676648</strain>
        <tissue evidence="2">Polyp</tissue>
    </source>
</reference>
<feature type="region of interest" description="Disordered" evidence="1">
    <location>
        <begin position="23"/>
        <end position="57"/>
    </location>
</feature>
<evidence type="ECO:0000313" key="3">
    <source>
        <dbReference type="Proteomes" id="UP001163046"/>
    </source>
</evidence>
<feature type="compositionally biased region" description="Basic and acidic residues" evidence="1">
    <location>
        <begin position="26"/>
        <end position="35"/>
    </location>
</feature>
<evidence type="ECO:0000313" key="2">
    <source>
        <dbReference type="EMBL" id="KAJ7311007.1"/>
    </source>
</evidence>
<gene>
    <name evidence="2" type="ORF">OS493_039960</name>
</gene>
<proteinExistence type="predicted"/>
<dbReference type="AlphaFoldDB" id="A0A9X0CCB9"/>
<protein>
    <submittedName>
        <fullName evidence="2">Uncharacterized protein</fullName>
    </submittedName>
</protein>
<comment type="caution">
    <text evidence="2">The sequence shown here is derived from an EMBL/GenBank/DDBJ whole genome shotgun (WGS) entry which is preliminary data.</text>
</comment>
<keyword evidence="3" id="KW-1185">Reference proteome</keyword>
<dbReference type="Proteomes" id="UP001163046">
    <property type="component" value="Unassembled WGS sequence"/>
</dbReference>
<evidence type="ECO:0000256" key="1">
    <source>
        <dbReference type="SAM" id="MobiDB-lite"/>
    </source>
</evidence>